<feature type="transmembrane region" description="Helical" evidence="10">
    <location>
        <begin position="339"/>
        <end position="360"/>
    </location>
</feature>
<keyword evidence="9" id="KW-0407">Ion channel</keyword>
<protein>
    <submittedName>
        <fullName evidence="11">H(+)/Cl(-) exchange transporter ClcA</fullName>
    </submittedName>
</protein>
<feature type="transmembrane region" description="Helical" evidence="10">
    <location>
        <begin position="165"/>
        <end position="190"/>
    </location>
</feature>
<evidence type="ECO:0000256" key="1">
    <source>
        <dbReference type="ARBA" id="ARBA00004141"/>
    </source>
</evidence>
<gene>
    <name evidence="11" type="primary">clcA</name>
    <name evidence="11" type="ORF">CODIS_23340</name>
</gene>
<evidence type="ECO:0000256" key="2">
    <source>
        <dbReference type="ARBA" id="ARBA00022448"/>
    </source>
</evidence>
<dbReference type="PRINTS" id="PR00762">
    <property type="entry name" value="CLCHANNEL"/>
</dbReference>
<dbReference type="InterPro" id="IPR014743">
    <property type="entry name" value="Cl-channel_core"/>
</dbReference>
<evidence type="ECO:0000313" key="12">
    <source>
        <dbReference type="Proteomes" id="UP000094769"/>
    </source>
</evidence>
<evidence type="ECO:0000256" key="6">
    <source>
        <dbReference type="ARBA" id="ARBA00023136"/>
    </source>
</evidence>
<dbReference type="GO" id="GO:0034707">
    <property type="term" value="C:chloride channel complex"/>
    <property type="evidence" value="ECO:0007669"/>
    <property type="project" value="UniProtKB-KW"/>
</dbReference>
<dbReference type="AlphaFoldDB" id="A0A7Z0VKV0"/>
<dbReference type="GO" id="GO:0005254">
    <property type="term" value="F:chloride channel activity"/>
    <property type="evidence" value="ECO:0007669"/>
    <property type="project" value="UniProtKB-KW"/>
</dbReference>
<sequence length="576" mass="62320">MPFAGIVNWLDRLRLQLSRHDALLILSVLGLICGFVTGIVIILFRLLVESSQAAILPGGGVENYEALHPLMRFLLPILGGLMLGLIFLRFAKGLHVLGIPRVMERLIYHQGHISLRGFMLQFFGAAIAIISGHSVGREGPHVFLGAASGSLLGQYLSLPNNSIRTLVGCGTAAAISASFDTPLAGVIFALEVVMMEYTLVSFIPIMLAAVSANSLSLIVFEGQRVFDIAIIQLGSLHELIFILLLGLVAGTASAAYVSLIQFISDKTQNMAFWLRNAAAGVLIGLIALAVPEVMGIGYDTVNQLLLGELGFYFIVILVVMKIVATAVSIGLGIPGGTIGPALFIGAAVGGIIAPLPGLVFEGQVSDPGVYALIGMGAVMGAALQAPLAALTAIIELTHNPEIIMPGMLAIVIASLVNSELFGKSSMFHTLLEATGLNYHTDPVMQSLRRIGAASFMNRNFVQVEPILTRDTVRIILDNNPEWILIKGDQDQMVLMPAVDLLRIMEQQEEEEFDLLSLPATRYELAQLRMQATLQEALEKLDNSQADALYIEWYDQDHYWRIQGILTRPLIESAYHF</sequence>
<evidence type="ECO:0000313" key="11">
    <source>
        <dbReference type="EMBL" id="ODJ87359.1"/>
    </source>
</evidence>
<evidence type="ECO:0000256" key="8">
    <source>
        <dbReference type="ARBA" id="ARBA00023214"/>
    </source>
</evidence>
<evidence type="ECO:0000256" key="9">
    <source>
        <dbReference type="ARBA" id="ARBA00023303"/>
    </source>
</evidence>
<keyword evidence="6 10" id="KW-0472">Membrane</keyword>
<evidence type="ECO:0000256" key="10">
    <source>
        <dbReference type="SAM" id="Phobius"/>
    </source>
</evidence>
<keyword evidence="2" id="KW-0813">Transport</keyword>
<dbReference type="EMBL" id="MARB01000012">
    <property type="protein sequence ID" value="ODJ87359.1"/>
    <property type="molecule type" value="Genomic_DNA"/>
</dbReference>
<keyword evidence="5" id="KW-0406">Ion transport</keyword>
<reference evidence="11 12" key="1">
    <citation type="submission" date="2016-06" db="EMBL/GenBank/DDBJ databases">
        <title>Genome sequence of endosymbiont of Candidatus Endolucinida thiodiazotropha.</title>
        <authorList>
            <person name="Poehlein A."/>
            <person name="Koenig S."/>
            <person name="Heiden S.E."/>
            <person name="Thuermer A."/>
            <person name="Voget S."/>
            <person name="Daniel R."/>
            <person name="Markert S."/>
            <person name="Gros O."/>
            <person name="Schweder T."/>
        </authorList>
    </citation>
    <scope>NUCLEOTIDE SEQUENCE [LARGE SCALE GENOMIC DNA]</scope>
    <source>
        <strain evidence="11 12">COS</strain>
    </source>
</reference>
<keyword evidence="12" id="KW-1185">Reference proteome</keyword>
<keyword evidence="4 10" id="KW-1133">Transmembrane helix</keyword>
<feature type="transmembrane region" description="Helical" evidence="10">
    <location>
        <begin position="240"/>
        <end position="264"/>
    </location>
</feature>
<dbReference type="Pfam" id="PF00654">
    <property type="entry name" value="Voltage_CLC"/>
    <property type="match status" value="1"/>
</dbReference>
<dbReference type="RefSeq" id="WP_235615198.1">
    <property type="nucleotide sequence ID" value="NZ_MARB01000012.1"/>
</dbReference>
<keyword evidence="7" id="KW-0869">Chloride channel</keyword>
<keyword evidence="3 10" id="KW-0812">Transmembrane</keyword>
<accession>A0A7Z0VKV0</accession>
<feature type="transmembrane region" description="Helical" evidence="10">
    <location>
        <begin position="113"/>
        <end position="135"/>
    </location>
</feature>
<dbReference type="Gene3D" id="1.10.3080.10">
    <property type="entry name" value="Clc chloride channel"/>
    <property type="match status" value="1"/>
</dbReference>
<evidence type="ECO:0000256" key="5">
    <source>
        <dbReference type="ARBA" id="ARBA00023065"/>
    </source>
</evidence>
<dbReference type="PANTHER" id="PTHR43427">
    <property type="entry name" value="CHLORIDE CHANNEL PROTEIN CLC-E"/>
    <property type="match status" value="1"/>
</dbReference>
<dbReference type="SUPFAM" id="SSF81340">
    <property type="entry name" value="Clc chloride channel"/>
    <property type="match status" value="1"/>
</dbReference>
<dbReference type="Proteomes" id="UP000094769">
    <property type="component" value="Unassembled WGS sequence"/>
</dbReference>
<feature type="transmembrane region" description="Helical" evidence="10">
    <location>
        <begin position="22"/>
        <end position="48"/>
    </location>
</feature>
<name>A0A7Z0VKV0_9GAMM</name>
<comment type="subcellular location">
    <subcellularLocation>
        <location evidence="1">Membrane</location>
        <topology evidence="1">Multi-pass membrane protein</topology>
    </subcellularLocation>
</comment>
<evidence type="ECO:0000256" key="3">
    <source>
        <dbReference type="ARBA" id="ARBA00022692"/>
    </source>
</evidence>
<dbReference type="PANTHER" id="PTHR43427:SF6">
    <property type="entry name" value="CHLORIDE CHANNEL PROTEIN CLC-E"/>
    <property type="match status" value="1"/>
</dbReference>
<evidence type="ECO:0000256" key="7">
    <source>
        <dbReference type="ARBA" id="ARBA00023173"/>
    </source>
</evidence>
<dbReference type="CDD" id="cd00400">
    <property type="entry name" value="Voltage_gated_ClC"/>
    <property type="match status" value="1"/>
</dbReference>
<feature type="transmembrane region" description="Helical" evidence="10">
    <location>
        <begin position="270"/>
        <end position="290"/>
    </location>
</feature>
<organism evidence="11 12">
    <name type="scientific">Candidatus Thiodiazotropha endolucinida</name>
    <dbReference type="NCBI Taxonomy" id="1655433"/>
    <lineage>
        <taxon>Bacteria</taxon>
        <taxon>Pseudomonadati</taxon>
        <taxon>Pseudomonadota</taxon>
        <taxon>Gammaproteobacteria</taxon>
        <taxon>Chromatiales</taxon>
        <taxon>Sedimenticolaceae</taxon>
        <taxon>Candidatus Thiodiazotropha</taxon>
    </lineage>
</organism>
<comment type="caution">
    <text evidence="11">The sequence shown here is derived from an EMBL/GenBank/DDBJ whole genome shotgun (WGS) entry which is preliminary data.</text>
</comment>
<dbReference type="InterPro" id="IPR001807">
    <property type="entry name" value="ClC"/>
</dbReference>
<proteinExistence type="predicted"/>
<keyword evidence="8" id="KW-0868">Chloride</keyword>
<dbReference type="InterPro" id="IPR050368">
    <property type="entry name" value="ClC-type_chloride_channel"/>
</dbReference>
<feature type="transmembrane region" description="Helical" evidence="10">
    <location>
        <begin position="311"/>
        <end position="333"/>
    </location>
</feature>
<evidence type="ECO:0000256" key="4">
    <source>
        <dbReference type="ARBA" id="ARBA00022989"/>
    </source>
</evidence>
<feature type="transmembrane region" description="Helical" evidence="10">
    <location>
        <begin position="372"/>
        <end position="396"/>
    </location>
</feature>
<feature type="transmembrane region" description="Helical" evidence="10">
    <location>
        <begin position="402"/>
        <end position="421"/>
    </location>
</feature>
<feature type="transmembrane region" description="Helical" evidence="10">
    <location>
        <begin position="73"/>
        <end position="92"/>
    </location>
</feature>
<feature type="transmembrane region" description="Helical" evidence="10">
    <location>
        <begin position="202"/>
        <end position="220"/>
    </location>
</feature>